<dbReference type="InterPro" id="IPR029058">
    <property type="entry name" value="AB_hydrolase_fold"/>
</dbReference>
<proteinExistence type="predicted"/>
<dbReference type="STRING" id="1811193.A0O21_05985"/>
<dbReference type="RefSeq" id="WP_082854422.1">
    <property type="nucleotide sequence ID" value="NZ_CP014699.1"/>
</dbReference>
<reference evidence="1 2" key="1">
    <citation type="journal article" date="2016" name="Int. J. Syst. Evol. Microbiol.">
        <title>Streptococcuspantholopis sp. nov., isolated from faeces of the Tibetan antelope (Pantholops hodgsonii).</title>
        <authorList>
            <person name="Bai X."/>
            <person name="Xiong Y."/>
            <person name="Lu S."/>
            <person name="Jin D."/>
            <person name="Lai X."/>
            <person name="Yang J."/>
            <person name="Niu L."/>
            <person name="Hu S."/>
            <person name="Meng X."/>
            <person name="Pu J."/>
            <person name="Ye C."/>
            <person name="Xu J."/>
        </authorList>
    </citation>
    <scope>NUCLEOTIDE SEQUENCE [LARGE SCALE GENOMIC DNA]</scope>
    <source>
        <strain evidence="1 2">TA 26</strain>
    </source>
</reference>
<keyword evidence="2" id="KW-1185">Reference proteome</keyword>
<dbReference type="SUPFAM" id="SSF53474">
    <property type="entry name" value="alpha/beta-Hydrolases"/>
    <property type="match status" value="1"/>
</dbReference>
<dbReference type="OrthoDB" id="5513277at2"/>
<dbReference type="EMBL" id="CP014699">
    <property type="protein sequence ID" value="AND79602.1"/>
    <property type="molecule type" value="Genomic_DNA"/>
</dbReference>
<dbReference type="Proteomes" id="UP000077317">
    <property type="component" value="Chromosome"/>
</dbReference>
<dbReference type="AlphaFoldDB" id="A0A172Q851"/>
<organism evidence="1 2">
    <name type="scientific">Streptococcus pantholopis</name>
    <dbReference type="NCBI Taxonomy" id="1811193"/>
    <lineage>
        <taxon>Bacteria</taxon>
        <taxon>Bacillati</taxon>
        <taxon>Bacillota</taxon>
        <taxon>Bacilli</taxon>
        <taxon>Lactobacillales</taxon>
        <taxon>Streptococcaceae</taxon>
        <taxon>Streptococcus</taxon>
    </lineage>
</organism>
<gene>
    <name evidence="1" type="ORF">A0O21_05985</name>
</gene>
<evidence type="ECO:0000313" key="1">
    <source>
        <dbReference type="EMBL" id="AND79602.1"/>
    </source>
</evidence>
<sequence length="139" mass="15781">MPSAINNKMSGALFQMALPLSLYQFTKKDSYLKKAAHIMTQSSFSKNEAFLASLKDSFDHVKIKIKMPPNTSKAVLKVYKAPVLVIAAEKDCFFPSQYILAQAKILLPHCNCYELKNRGHLHDLTDTEKKMLIRFLQNS</sequence>
<evidence type="ECO:0008006" key="3">
    <source>
        <dbReference type="Google" id="ProtNLM"/>
    </source>
</evidence>
<dbReference type="KEGG" id="spat:A0O21_05985"/>
<name>A0A172Q851_9STRE</name>
<evidence type="ECO:0000313" key="2">
    <source>
        <dbReference type="Proteomes" id="UP000077317"/>
    </source>
</evidence>
<protein>
    <recommendedName>
        <fullName evidence="3">Alpha/beta hydrolase</fullName>
    </recommendedName>
</protein>
<dbReference type="Gene3D" id="3.40.50.1820">
    <property type="entry name" value="alpha/beta hydrolase"/>
    <property type="match status" value="1"/>
</dbReference>
<reference evidence="2" key="2">
    <citation type="submission" date="2016-03" db="EMBL/GenBank/DDBJ databases">
        <title>Streptococcus antelopensis sp. nov., isolated from the feces of the Tibetan antelope (Pantholops hodgsonii) in Hoh Xil National Nature Reserve, Qinghai, China.</title>
        <authorList>
            <person name="Bai X."/>
        </authorList>
    </citation>
    <scope>NUCLEOTIDE SEQUENCE [LARGE SCALE GENOMIC DNA]</scope>
    <source>
        <strain evidence="2">TA 26</strain>
    </source>
</reference>
<accession>A0A172Q851</accession>